<keyword evidence="1" id="KW-0812">Transmembrane</keyword>
<accession>A0A9X2D790</accession>
<reference evidence="2" key="1">
    <citation type="submission" date="2022-05" db="EMBL/GenBank/DDBJ databases">
        <authorList>
            <person name="Tuo L."/>
        </authorList>
    </citation>
    <scope>NUCLEOTIDE SEQUENCE</scope>
    <source>
        <strain evidence="2">BSK12Z-4</strain>
    </source>
</reference>
<dbReference type="InterPro" id="IPR007795">
    <property type="entry name" value="T7SS_EccB"/>
</dbReference>
<comment type="caution">
    <text evidence="2">The sequence shown here is derived from an EMBL/GenBank/DDBJ whole genome shotgun (WGS) entry which is preliminary data.</text>
</comment>
<organism evidence="2 3">
    <name type="scientific">Nocardioides bruguierae</name>
    <dbReference type="NCBI Taxonomy" id="2945102"/>
    <lineage>
        <taxon>Bacteria</taxon>
        <taxon>Bacillati</taxon>
        <taxon>Actinomycetota</taxon>
        <taxon>Actinomycetes</taxon>
        <taxon>Propionibacteriales</taxon>
        <taxon>Nocardioidaceae</taxon>
        <taxon>Nocardioides</taxon>
    </lineage>
</organism>
<dbReference type="EMBL" id="JAMOIL010000011">
    <property type="protein sequence ID" value="MCM0620681.1"/>
    <property type="molecule type" value="Genomic_DNA"/>
</dbReference>
<proteinExistence type="predicted"/>
<sequence>MSRRDLLEAEGWHRRRTAAALVGRTPGADEPGPPWRRLVLGALLAVLVAVVPGVVAAMGSSAPGGGPTDGAVVAREVEELQAPALVLDAAGQAYALLDEPQGAAAGAPDQTAVLHPVGNAIAARLVLGEAAASPVTAPADVLASLPTGRPLGLAGAPTRLPEPDQLATGWTVCAGARGSATLTLTGSAASAGSATGAVLVRAAGTDVTWLVTPDRAGGLVRLRVPPGSDEVLAALGQPAARWARAVPAAWVGLLPTGAPLSPAAFADVVAGGRLGRPAPGRPAGVRVGDHTRSGSRVVDAAGSLRPLDRFAARVWAALAGDLPARATSPGRLVQGSAGGLGPALRPDGWPAAVPVVGGDADLCLSASTDEEPAWGLVPEGTGPRAALVAATGWTWLVSDGTGHRLGPDAADALGLGEATPLTVSASWLRLVEAGPRLSAAAVLRGGELRGGELRGAERGGR</sequence>
<dbReference type="AlphaFoldDB" id="A0A9X2D790"/>
<dbReference type="Pfam" id="PF05108">
    <property type="entry name" value="T7SS_ESX1_EccB"/>
    <property type="match status" value="1"/>
</dbReference>
<evidence type="ECO:0000313" key="3">
    <source>
        <dbReference type="Proteomes" id="UP001139485"/>
    </source>
</evidence>
<dbReference type="InterPro" id="IPR044857">
    <property type="entry name" value="T7SS_EccB_R1"/>
</dbReference>
<dbReference type="Proteomes" id="UP001139485">
    <property type="component" value="Unassembled WGS sequence"/>
</dbReference>
<dbReference type="PANTHER" id="PTHR40765">
    <property type="entry name" value="ESX-2 SECRETION SYSTEM ATPASE ECCB2"/>
    <property type="match status" value="1"/>
</dbReference>
<gene>
    <name evidence="2" type="ORF">M8330_10290</name>
</gene>
<dbReference type="Gene3D" id="3.30.2390.20">
    <property type="entry name" value="Type VII secretion system EccB, repeat 1 domain"/>
    <property type="match status" value="1"/>
</dbReference>
<protein>
    <submittedName>
        <fullName evidence="2">Type VII secretion protein EccB</fullName>
    </submittedName>
</protein>
<name>A0A9X2D790_9ACTN</name>
<keyword evidence="1" id="KW-0472">Membrane</keyword>
<dbReference type="PANTHER" id="PTHR40765:SF2">
    <property type="entry name" value="ESX-2 SECRETION SYSTEM ATPASE ECCB2"/>
    <property type="match status" value="1"/>
</dbReference>
<dbReference type="RefSeq" id="WP_250827250.1">
    <property type="nucleotide sequence ID" value="NZ_JAMOIL010000011.1"/>
</dbReference>
<keyword evidence="1" id="KW-1133">Transmembrane helix</keyword>
<evidence type="ECO:0000313" key="2">
    <source>
        <dbReference type="EMBL" id="MCM0620681.1"/>
    </source>
</evidence>
<keyword evidence="3" id="KW-1185">Reference proteome</keyword>
<feature type="transmembrane region" description="Helical" evidence="1">
    <location>
        <begin position="38"/>
        <end position="59"/>
    </location>
</feature>
<dbReference type="GO" id="GO:0005576">
    <property type="term" value="C:extracellular region"/>
    <property type="evidence" value="ECO:0007669"/>
    <property type="project" value="TreeGrafter"/>
</dbReference>
<evidence type="ECO:0000256" key="1">
    <source>
        <dbReference type="SAM" id="Phobius"/>
    </source>
</evidence>